<gene>
    <name evidence="5" type="ORF">pipiens_002904</name>
</gene>
<dbReference type="InterPro" id="IPR050541">
    <property type="entry name" value="LRR_TM_domain-containing"/>
</dbReference>
<dbReference type="Gene3D" id="3.80.10.10">
    <property type="entry name" value="Ribonuclease Inhibitor"/>
    <property type="match status" value="2"/>
</dbReference>
<dbReference type="InterPro" id="IPR026906">
    <property type="entry name" value="LRR_5"/>
</dbReference>
<keyword evidence="6" id="KW-1185">Reference proteome</keyword>
<dbReference type="SUPFAM" id="SSF52058">
    <property type="entry name" value="L domain-like"/>
    <property type="match status" value="1"/>
</dbReference>
<dbReference type="InterPro" id="IPR003591">
    <property type="entry name" value="Leu-rich_rpt_typical-subtyp"/>
</dbReference>
<accession>A0ABD1D9G7</accession>
<feature type="chain" id="PRO_5044853936" evidence="4">
    <location>
        <begin position="21"/>
        <end position="430"/>
    </location>
</feature>
<dbReference type="InterPro" id="IPR032675">
    <property type="entry name" value="LRR_dom_sf"/>
</dbReference>
<keyword evidence="1" id="KW-0433">Leucine-rich repeat</keyword>
<reference evidence="5 6" key="1">
    <citation type="submission" date="2024-05" db="EMBL/GenBank/DDBJ databases">
        <title>Culex pipiens pipiens assembly and annotation.</title>
        <authorList>
            <person name="Alout H."/>
            <person name="Durand T."/>
        </authorList>
    </citation>
    <scope>NUCLEOTIDE SEQUENCE [LARGE SCALE GENOMIC DNA]</scope>
    <source>
        <strain evidence="5">HA-2024</strain>
        <tissue evidence="5">Whole body</tissue>
    </source>
</reference>
<feature type="signal peptide" evidence="4">
    <location>
        <begin position="1"/>
        <end position="20"/>
    </location>
</feature>
<protein>
    <submittedName>
        <fullName evidence="5">Uncharacterized protein</fullName>
    </submittedName>
</protein>
<evidence type="ECO:0000256" key="4">
    <source>
        <dbReference type="SAM" id="SignalP"/>
    </source>
</evidence>
<name>A0ABD1D9G7_CULPP</name>
<dbReference type="InterPro" id="IPR001611">
    <property type="entry name" value="Leu-rich_rpt"/>
</dbReference>
<dbReference type="Proteomes" id="UP001562425">
    <property type="component" value="Unassembled WGS sequence"/>
</dbReference>
<comment type="caution">
    <text evidence="5">The sequence shown here is derived from an EMBL/GenBank/DDBJ whole genome shotgun (WGS) entry which is preliminary data.</text>
</comment>
<dbReference type="SMART" id="SM00369">
    <property type="entry name" value="LRR_TYP"/>
    <property type="match status" value="4"/>
</dbReference>
<dbReference type="PROSITE" id="PS51450">
    <property type="entry name" value="LRR"/>
    <property type="match status" value="1"/>
</dbReference>
<dbReference type="Pfam" id="PF13306">
    <property type="entry name" value="LRR_5"/>
    <property type="match status" value="1"/>
</dbReference>
<keyword evidence="2 4" id="KW-0732">Signal</keyword>
<dbReference type="Pfam" id="PF13855">
    <property type="entry name" value="LRR_8"/>
    <property type="match status" value="1"/>
</dbReference>
<evidence type="ECO:0000313" key="6">
    <source>
        <dbReference type="Proteomes" id="UP001562425"/>
    </source>
</evidence>
<keyword evidence="3" id="KW-0677">Repeat</keyword>
<dbReference type="AlphaFoldDB" id="A0ABD1D9G7"/>
<dbReference type="PANTHER" id="PTHR24369:SF210">
    <property type="entry name" value="CHAOPTIN-RELATED"/>
    <property type="match status" value="1"/>
</dbReference>
<evidence type="ECO:0000256" key="2">
    <source>
        <dbReference type="ARBA" id="ARBA00022729"/>
    </source>
</evidence>
<evidence type="ECO:0000313" key="5">
    <source>
        <dbReference type="EMBL" id="KAL1395159.1"/>
    </source>
</evidence>
<evidence type="ECO:0000256" key="3">
    <source>
        <dbReference type="ARBA" id="ARBA00022737"/>
    </source>
</evidence>
<evidence type="ECO:0000256" key="1">
    <source>
        <dbReference type="ARBA" id="ARBA00022614"/>
    </source>
</evidence>
<dbReference type="EMBL" id="JBEHCU010007264">
    <property type="protein sequence ID" value="KAL1395159.1"/>
    <property type="molecule type" value="Genomic_DNA"/>
</dbReference>
<proteinExistence type="predicted"/>
<organism evidence="5 6">
    <name type="scientific">Culex pipiens pipiens</name>
    <name type="common">Northern house mosquito</name>
    <dbReference type="NCBI Taxonomy" id="38569"/>
    <lineage>
        <taxon>Eukaryota</taxon>
        <taxon>Metazoa</taxon>
        <taxon>Ecdysozoa</taxon>
        <taxon>Arthropoda</taxon>
        <taxon>Hexapoda</taxon>
        <taxon>Insecta</taxon>
        <taxon>Pterygota</taxon>
        <taxon>Neoptera</taxon>
        <taxon>Endopterygota</taxon>
        <taxon>Diptera</taxon>
        <taxon>Nematocera</taxon>
        <taxon>Culicoidea</taxon>
        <taxon>Culicidae</taxon>
        <taxon>Culicinae</taxon>
        <taxon>Culicini</taxon>
        <taxon>Culex</taxon>
        <taxon>Culex</taxon>
    </lineage>
</organism>
<sequence>MNVVWRILFYIGVLWRFYGCRHFIVEAACPKGCLCLSPAQVMCNSGELREIPLKNMPLTVETLALQKNIFPVIKSDAFLGLKALRKLSLDRNNITTIKPFAFRGLPRLRDLSIQHTPLAVVASFAFAGLQNVSQISLCHNKILRIEAYAFAGSAGIRLLNLADNPTVLVETNAFSSLSSVDRLILPSGIRNISQDAFFALDMVGYLKLSFMDLSEVSAFTFRGLTNVKLLSLQESDLGVISANAFDGLDHVDTLNILNNKIDAIHELNITAVNHVRTLRLQGNHLLETPEPGSITLEGLGVLHVVGNYFPCGCHIHTLLDSPLANGSYASGEDFLSKNYCISPLEVNGLQMAQLDIFAIGRCHEQVTRENLEASGAASLAASLVHFRWCQGSSSWWCDHSRINYSATVALLHPYGLVLLAYFKYFRLKIS</sequence>
<dbReference type="PANTHER" id="PTHR24369">
    <property type="entry name" value="ANTIGEN BSP, PUTATIVE-RELATED"/>
    <property type="match status" value="1"/>
</dbReference>